<dbReference type="Pfam" id="PF01244">
    <property type="entry name" value="Peptidase_M19"/>
    <property type="match status" value="1"/>
</dbReference>
<dbReference type="GO" id="GO:0006508">
    <property type="term" value="P:proteolysis"/>
    <property type="evidence" value="ECO:0007669"/>
    <property type="project" value="InterPro"/>
</dbReference>
<name>A0A926HQQ2_9FIRM</name>
<dbReference type="AlphaFoldDB" id="A0A926HQQ2"/>
<evidence type="ECO:0000313" key="1">
    <source>
        <dbReference type="EMBL" id="MBC8532458.1"/>
    </source>
</evidence>
<dbReference type="Proteomes" id="UP000651482">
    <property type="component" value="Unassembled WGS sequence"/>
</dbReference>
<dbReference type="PROSITE" id="PS51365">
    <property type="entry name" value="RENAL_DIPEPTIDASE_2"/>
    <property type="match status" value="1"/>
</dbReference>
<proteinExistence type="predicted"/>
<comment type="caution">
    <text evidence="1">The sequence shown here is derived from an EMBL/GenBank/DDBJ whole genome shotgun (WGS) entry which is preliminary data.</text>
</comment>
<dbReference type="Gene3D" id="3.20.20.140">
    <property type="entry name" value="Metal-dependent hydrolases"/>
    <property type="match status" value="1"/>
</dbReference>
<reference evidence="1" key="1">
    <citation type="submission" date="2020-08" db="EMBL/GenBank/DDBJ databases">
        <title>Genome public.</title>
        <authorList>
            <person name="Liu C."/>
            <person name="Sun Q."/>
        </authorList>
    </citation>
    <scope>NUCLEOTIDE SEQUENCE</scope>
    <source>
        <strain evidence="1">NSJ-40</strain>
    </source>
</reference>
<dbReference type="InterPro" id="IPR008257">
    <property type="entry name" value="Pept_M19"/>
</dbReference>
<organism evidence="1 2">
    <name type="scientific">Yeguia hominis</name>
    <dbReference type="NCBI Taxonomy" id="2763662"/>
    <lineage>
        <taxon>Bacteria</taxon>
        <taxon>Bacillati</taxon>
        <taxon>Bacillota</taxon>
        <taxon>Clostridia</taxon>
        <taxon>Eubacteriales</taxon>
        <taxon>Yeguiaceae</taxon>
        <taxon>Yeguia</taxon>
    </lineage>
</organism>
<dbReference type="GO" id="GO:0070573">
    <property type="term" value="F:metallodipeptidase activity"/>
    <property type="evidence" value="ECO:0007669"/>
    <property type="project" value="InterPro"/>
</dbReference>
<gene>
    <name evidence="1" type="ORF">IAG03_00275</name>
</gene>
<sequence length="309" mass="34157">MNLFDLHCDTLTACLERGESLYENAGQLSLRRGAAYAPWLQCFAVWIPDDLRGASAFARFSAAADLLTQTVKTYPDRIRQCFCREDFEKAEQAGQCGAILTIEGGAALGGRLENLELAFRRGVQVMTLTWNGRCELGDGCGVRHAGGLTAFGKEVVRRMQTLGMVPDLSHASDALFWDTASATDGLLIATHSDARRICEHPRNLTDEAFLEIRRRNGLAGLNFCPAFLREDASRACAEDLLRHAEHFLSLGGENTLCMGSDFDGTDLPDGIRGIESMEDLAEMFLRHGYSEALVRKIFYENARAFFISL</sequence>
<dbReference type="SUPFAM" id="SSF51556">
    <property type="entry name" value="Metallo-dependent hydrolases"/>
    <property type="match status" value="1"/>
</dbReference>
<dbReference type="EMBL" id="JACRSN010000001">
    <property type="protein sequence ID" value="MBC8532458.1"/>
    <property type="molecule type" value="Genomic_DNA"/>
</dbReference>
<dbReference type="CDD" id="cd01301">
    <property type="entry name" value="rDP_like"/>
    <property type="match status" value="1"/>
</dbReference>
<evidence type="ECO:0000313" key="2">
    <source>
        <dbReference type="Proteomes" id="UP000651482"/>
    </source>
</evidence>
<keyword evidence="2" id="KW-1185">Reference proteome</keyword>
<accession>A0A926HQQ2</accession>
<dbReference type="InterPro" id="IPR032466">
    <property type="entry name" value="Metal_Hydrolase"/>
</dbReference>
<dbReference type="RefSeq" id="WP_249317640.1">
    <property type="nucleotide sequence ID" value="NZ_JACRSN010000001.1"/>
</dbReference>
<dbReference type="PANTHER" id="PTHR10443">
    <property type="entry name" value="MICROSOMAL DIPEPTIDASE"/>
    <property type="match status" value="1"/>
</dbReference>
<dbReference type="PANTHER" id="PTHR10443:SF12">
    <property type="entry name" value="DIPEPTIDASE"/>
    <property type="match status" value="1"/>
</dbReference>
<protein>
    <submittedName>
        <fullName evidence="1">Dipeptidase</fullName>
    </submittedName>
</protein>